<feature type="domain" description="HTH lysR-type" evidence="5">
    <location>
        <begin position="2"/>
        <end position="59"/>
    </location>
</feature>
<protein>
    <submittedName>
        <fullName evidence="6">LysR substrate-binding domain-containing protein</fullName>
    </submittedName>
</protein>
<dbReference type="RefSeq" id="WP_377045527.1">
    <property type="nucleotide sequence ID" value="NZ_JBHLUN010000010.1"/>
</dbReference>
<dbReference type="Gene3D" id="3.40.190.10">
    <property type="entry name" value="Periplasmic binding protein-like II"/>
    <property type="match status" value="2"/>
</dbReference>
<dbReference type="Gene3D" id="1.10.10.10">
    <property type="entry name" value="Winged helix-like DNA-binding domain superfamily/Winged helix DNA-binding domain"/>
    <property type="match status" value="1"/>
</dbReference>
<evidence type="ECO:0000256" key="2">
    <source>
        <dbReference type="ARBA" id="ARBA00023015"/>
    </source>
</evidence>
<dbReference type="PROSITE" id="PS50931">
    <property type="entry name" value="HTH_LYSR"/>
    <property type="match status" value="1"/>
</dbReference>
<comment type="similarity">
    <text evidence="1">Belongs to the LysR transcriptional regulatory family.</text>
</comment>
<reference evidence="6 7" key="1">
    <citation type="submission" date="2024-09" db="EMBL/GenBank/DDBJ databases">
        <authorList>
            <person name="Sun Q."/>
            <person name="Mori K."/>
        </authorList>
    </citation>
    <scope>NUCLEOTIDE SEQUENCE [LARGE SCALE GENOMIC DNA]</scope>
    <source>
        <strain evidence="6 7">TBRC 5777</strain>
    </source>
</reference>
<dbReference type="InterPro" id="IPR036390">
    <property type="entry name" value="WH_DNA-bd_sf"/>
</dbReference>
<keyword evidence="3" id="KW-0238">DNA-binding</keyword>
<dbReference type="Proteomes" id="UP001589865">
    <property type="component" value="Unassembled WGS sequence"/>
</dbReference>
<gene>
    <name evidence="6" type="ORF">ACFFGY_16140</name>
</gene>
<evidence type="ECO:0000313" key="7">
    <source>
        <dbReference type="Proteomes" id="UP001589865"/>
    </source>
</evidence>
<keyword evidence="4" id="KW-0804">Transcription</keyword>
<dbReference type="PANTHER" id="PTHR30346:SF0">
    <property type="entry name" value="HCA OPERON TRANSCRIPTIONAL ACTIVATOR HCAR"/>
    <property type="match status" value="1"/>
</dbReference>
<proteinExistence type="inferred from homology"/>
<dbReference type="PRINTS" id="PR00039">
    <property type="entry name" value="HTHLYSR"/>
</dbReference>
<dbReference type="InterPro" id="IPR036388">
    <property type="entry name" value="WH-like_DNA-bd_sf"/>
</dbReference>
<evidence type="ECO:0000259" key="5">
    <source>
        <dbReference type="PROSITE" id="PS50931"/>
    </source>
</evidence>
<evidence type="ECO:0000256" key="1">
    <source>
        <dbReference type="ARBA" id="ARBA00009437"/>
    </source>
</evidence>
<evidence type="ECO:0000256" key="3">
    <source>
        <dbReference type="ARBA" id="ARBA00023125"/>
    </source>
</evidence>
<comment type="caution">
    <text evidence="6">The sequence shown here is derived from an EMBL/GenBank/DDBJ whole genome shotgun (WGS) entry which is preliminary data.</text>
</comment>
<sequence>MFELNQLRCFVAVAEELHFGRAAMRLHMTQPPLSRQVQLLEGALGVQLLERNSRSVRLTPVGRTFLSEARRLLQMAEGAAVAVRRAARGEAGSVTIGFTAGTSFGFLPRFVSAVRHALPGIDLALHEMMTREQVEGLASHRIDLGFARPPFDSRGVATLGVWRESLLLAVPEAHPFAAGEGAFPLAALTGQDLVMYSPTEGQYFHGLVSDLLRRAGALPHYVQHISQIHTILPLVSAGLGLAIVPESARRLGMPGIRYRVLDADTPSTELFAVTREDDATPALLAVLDVLRREVAQLPAGAAVRDGPPCPAA</sequence>
<dbReference type="InterPro" id="IPR000847">
    <property type="entry name" value="LysR_HTH_N"/>
</dbReference>
<evidence type="ECO:0000313" key="6">
    <source>
        <dbReference type="EMBL" id="MFC0409783.1"/>
    </source>
</evidence>
<dbReference type="PANTHER" id="PTHR30346">
    <property type="entry name" value="TRANSCRIPTIONAL DUAL REGULATOR HCAR-RELATED"/>
    <property type="match status" value="1"/>
</dbReference>
<keyword evidence="7" id="KW-1185">Reference proteome</keyword>
<dbReference type="Pfam" id="PF00126">
    <property type="entry name" value="HTH_1"/>
    <property type="match status" value="1"/>
</dbReference>
<evidence type="ECO:0000256" key="4">
    <source>
        <dbReference type="ARBA" id="ARBA00023163"/>
    </source>
</evidence>
<keyword evidence="2" id="KW-0805">Transcription regulation</keyword>
<dbReference type="EMBL" id="JBHLUN010000010">
    <property type="protein sequence ID" value="MFC0409783.1"/>
    <property type="molecule type" value="Genomic_DNA"/>
</dbReference>
<dbReference type="InterPro" id="IPR005119">
    <property type="entry name" value="LysR_subst-bd"/>
</dbReference>
<dbReference type="Pfam" id="PF03466">
    <property type="entry name" value="LysR_substrate"/>
    <property type="match status" value="1"/>
</dbReference>
<name>A0ABV6JZ20_9PROT</name>
<dbReference type="SUPFAM" id="SSF46785">
    <property type="entry name" value="Winged helix' DNA-binding domain"/>
    <property type="match status" value="1"/>
</dbReference>
<accession>A0ABV6JZ20</accession>
<dbReference type="SUPFAM" id="SSF53850">
    <property type="entry name" value="Periplasmic binding protein-like II"/>
    <property type="match status" value="1"/>
</dbReference>
<organism evidence="6 7">
    <name type="scientific">Roseomonas elaeocarpi</name>
    <dbReference type="NCBI Taxonomy" id="907779"/>
    <lineage>
        <taxon>Bacteria</taxon>
        <taxon>Pseudomonadati</taxon>
        <taxon>Pseudomonadota</taxon>
        <taxon>Alphaproteobacteria</taxon>
        <taxon>Acetobacterales</taxon>
        <taxon>Roseomonadaceae</taxon>
        <taxon>Roseomonas</taxon>
    </lineage>
</organism>